<organism evidence="2 3">
    <name type="scientific">Temnothorax longispinosus</name>
    <dbReference type="NCBI Taxonomy" id="300112"/>
    <lineage>
        <taxon>Eukaryota</taxon>
        <taxon>Metazoa</taxon>
        <taxon>Ecdysozoa</taxon>
        <taxon>Arthropoda</taxon>
        <taxon>Hexapoda</taxon>
        <taxon>Insecta</taxon>
        <taxon>Pterygota</taxon>
        <taxon>Neoptera</taxon>
        <taxon>Endopterygota</taxon>
        <taxon>Hymenoptera</taxon>
        <taxon>Apocrita</taxon>
        <taxon>Aculeata</taxon>
        <taxon>Formicoidea</taxon>
        <taxon>Formicidae</taxon>
        <taxon>Myrmicinae</taxon>
        <taxon>Temnothorax</taxon>
    </lineage>
</organism>
<feature type="region of interest" description="Disordered" evidence="1">
    <location>
        <begin position="1"/>
        <end position="150"/>
    </location>
</feature>
<dbReference type="Proteomes" id="UP000310200">
    <property type="component" value="Unassembled WGS sequence"/>
</dbReference>
<evidence type="ECO:0000256" key="1">
    <source>
        <dbReference type="SAM" id="MobiDB-lite"/>
    </source>
</evidence>
<evidence type="ECO:0000313" key="2">
    <source>
        <dbReference type="EMBL" id="TGZ48222.1"/>
    </source>
</evidence>
<feature type="region of interest" description="Disordered" evidence="1">
    <location>
        <begin position="165"/>
        <end position="211"/>
    </location>
</feature>
<accession>A0A4S2KFM6</accession>
<dbReference type="AlphaFoldDB" id="A0A4S2KFM6"/>
<reference evidence="2 3" key="1">
    <citation type="journal article" date="2019" name="Philos. Trans. R. Soc. Lond., B, Biol. Sci.">
        <title>Ant behaviour and brain gene expression of defending hosts depend on the ecological success of the intruding social parasite.</title>
        <authorList>
            <person name="Kaur R."/>
            <person name="Stoldt M."/>
            <person name="Jongepier E."/>
            <person name="Feldmeyer B."/>
            <person name="Menzel F."/>
            <person name="Bornberg-Bauer E."/>
            <person name="Foitzik S."/>
        </authorList>
    </citation>
    <scope>NUCLEOTIDE SEQUENCE [LARGE SCALE GENOMIC DNA]</scope>
    <source>
        <tissue evidence="2">Whole body</tissue>
    </source>
</reference>
<name>A0A4S2KFM6_9HYME</name>
<evidence type="ECO:0000313" key="3">
    <source>
        <dbReference type="Proteomes" id="UP000310200"/>
    </source>
</evidence>
<keyword evidence="3" id="KW-1185">Reference proteome</keyword>
<comment type="caution">
    <text evidence="2">The sequence shown here is derived from an EMBL/GenBank/DDBJ whole genome shotgun (WGS) entry which is preliminary data.</text>
</comment>
<sequence>MGRGKDIPSVARALGNYFTADDKNLKNEENHEKMDGEGKEEERKRKREGDIRKERQNGEKGNENEAGTVASEQQLQVLQFYGTESRNTKSATENLNEDNKKKKRRGETVAGSIREIQEGTRGDEWTERTRWPGRNAEKNERTYIRTNGGKKKRRGLISVIALVMPDAEKSGEERSGAERPSDNESRDRPDTRSLARSRQQRERRARAGAYVTGSEEADCYCSYLRPSTTGSRYLSDSLVINYTDKPGPRPGFSSPL</sequence>
<feature type="compositionally biased region" description="Basic and acidic residues" evidence="1">
    <location>
        <begin position="166"/>
        <end position="193"/>
    </location>
</feature>
<dbReference type="EMBL" id="QBLH01002519">
    <property type="protein sequence ID" value="TGZ48222.1"/>
    <property type="molecule type" value="Genomic_DNA"/>
</dbReference>
<protein>
    <submittedName>
        <fullName evidence="2">Uncharacterized protein</fullName>
    </submittedName>
</protein>
<gene>
    <name evidence="2" type="ORF">DBV15_09375</name>
</gene>
<feature type="compositionally biased region" description="Basic and acidic residues" evidence="1">
    <location>
        <begin position="20"/>
        <end position="63"/>
    </location>
</feature>
<proteinExistence type="predicted"/>
<feature type="compositionally biased region" description="Basic and acidic residues" evidence="1">
    <location>
        <begin position="115"/>
        <end position="143"/>
    </location>
</feature>
<feature type="compositionally biased region" description="Polar residues" evidence="1">
    <location>
        <begin position="70"/>
        <end position="94"/>
    </location>
</feature>